<dbReference type="PROSITE" id="PS51257">
    <property type="entry name" value="PROKAR_LIPOPROTEIN"/>
    <property type="match status" value="1"/>
</dbReference>
<evidence type="ECO:0000256" key="1">
    <source>
        <dbReference type="ARBA" id="ARBA00001946"/>
    </source>
</evidence>
<dbReference type="GO" id="GO:0044716">
    <property type="term" value="F:8-oxo-GDP phosphatase activity"/>
    <property type="evidence" value="ECO:0007669"/>
    <property type="project" value="TreeGrafter"/>
</dbReference>
<gene>
    <name evidence="13" type="ORF">MNBD_ALPHA06-2003</name>
</gene>
<evidence type="ECO:0000256" key="4">
    <source>
        <dbReference type="ARBA" id="ARBA00022705"/>
    </source>
</evidence>
<reference evidence="13" key="1">
    <citation type="submission" date="2018-06" db="EMBL/GenBank/DDBJ databases">
        <authorList>
            <person name="Zhirakovskaya E."/>
        </authorList>
    </citation>
    <scope>NUCLEOTIDE SEQUENCE</scope>
</reference>
<keyword evidence="6" id="KW-0227">DNA damage</keyword>
<comment type="catalytic activity">
    <reaction evidence="10">
        <text>8-oxo-dGTP + H2O = 8-oxo-dGMP + diphosphate + H(+)</text>
        <dbReference type="Rhea" id="RHEA:31575"/>
        <dbReference type="ChEBI" id="CHEBI:15377"/>
        <dbReference type="ChEBI" id="CHEBI:15378"/>
        <dbReference type="ChEBI" id="CHEBI:33019"/>
        <dbReference type="ChEBI" id="CHEBI:63224"/>
        <dbReference type="ChEBI" id="CHEBI:77896"/>
        <dbReference type="EC" id="3.6.1.55"/>
    </reaction>
</comment>
<dbReference type="InterPro" id="IPR047127">
    <property type="entry name" value="MutT-like"/>
</dbReference>
<evidence type="ECO:0000256" key="10">
    <source>
        <dbReference type="ARBA" id="ARBA00035861"/>
    </source>
</evidence>
<dbReference type="PANTHER" id="PTHR47707">
    <property type="entry name" value="8-OXO-DGTP DIPHOSPHATASE"/>
    <property type="match status" value="1"/>
</dbReference>
<evidence type="ECO:0000256" key="11">
    <source>
        <dbReference type="ARBA" id="ARBA00038905"/>
    </source>
</evidence>
<dbReference type="Gene3D" id="3.90.79.10">
    <property type="entry name" value="Nucleoside Triphosphate Pyrophosphohydrolase"/>
    <property type="match status" value="1"/>
</dbReference>
<evidence type="ECO:0000313" key="13">
    <source>
        <dbReference type="EMBL" id="VAW00840.1"/>
    </source>
</evidence>
<dbReference type="EC" id="3.6.1.55" evidence="11"/>
<dbReference type="AlphaFoldDB" id="A0A3B0S978"/>
<dbReference type="GO" id="GO:0035539">
    <property type="term" value="F:8-oxo-7,8-dihydrodeoxyguanosine triphosphate pyrophosphatase activity"/>
    <property type="evidence" value="ECO:0007669"/>
    <property type="project" value="UniProtKB-EC"/>
</dbReference>
<dbReference type="CDD" id="cd03425">
    <property type="entry name" value="NUDIX_MutT_NudA_like"/>
    <property type="match status" value="1"/>
</dbReference>
<keyword evidence="8" id="KW-0460">Magnesium</keyword>
<dbReference type="PANTHER" id="PTHR47707:SF1">
    <property type="entry name" value="NUDIX HYDROLASE FAMILY PROTEIN"/>
    <property type="match status" value="1"/>
</dbReference>
<evidence type="ECO:0000256" key="6">
    <source>
        <dbReference type="ARBA" id="ARBA00022763"/>
    </source>
</evidence>
<dbReference type="InterPro" id="IPR020476">
    <property type="entry name" value="Nudix_hydrolase"/>
</dbReference>
<dbReference type="PRINTS" id="PR00502">
    <property type="entry name" value="NUDIXFAMILY"/>
</dbReference>
<keyword evidence="4" id="KW-0235">DNA replication</keyword>
<dbReference type="GO" id="GO:0006260">
    <property type="term" value="P:DNA replication"/>
    <property type="evidence" value="ECO:0007669"/>
    <property type="project" value="UniProtKB-KW"/>
</dbReference>
<evidence type="ECO:0000256" key="8">
    <source>
        <dbReference type="ARBA" id="ARBA00022842"/>
    </source>
</evidence>
<keyword evidence="7 13" id="KW-0378">Hydrolase</keyword>
<keyword evidence="3" id="KW-0515">Mutator protein</keyword>
<dbReference type="FunFam" id="3.90.79.10:FF:000014">
    <property type="entry name" value="8-oxo-dGTP diphosphatase MutT"/>
    <property type="match status" value="1"/>
</dbReference>
<dbReference type="EMBL" id="UOEE01000304">
    <property type="protein sequence ID" value="VAW00840.1"/>
    <property type="molecule type" value="Genomic_DNA"/>
</dbReference>
<evidence type="ECO:0000256" key="7">
    <source>
        <dbReference type="ARBA" id="ARBA00022801"/>
    </source>
</evidence>
<evidence type="ECO:0000256" key="5">
    <source>
        <dbReference type="ARBA" id="ARBA00022723"/>
    </source>
</evidence>
<dbReference type="SUPFAM" id="SSF55811">
    <property type="entry name" value="Nudix"/>
    <property type="match status" value="1"/>
</dbReference>
<dbReference type="Pfam" id="PF00293">
    <property type="entry name" value="NUDIX"/>
    <property type="match status" value="1"/>
</dbReference>
<organism evidence="13">
    <name type="scientific">hydrothermal vent metagenome</name>
    <dbReference type="NCBI Taxonomy" id="652676"/>
    <lineage>
        <taxon>unclassified sequences</taxon>
        <taxon>metagenomes</taxon>
        <taxon>ecological metagenomes</taxon>
    </lineage>
</organism>
<keyword evidence="9" id="KW-0234">DNA repair</keyword>
<evidence type="ECO:0000259" key="12">
    <source>
        <dbReference type="PROSITE" id="PS51462"/>
    </source>
</evidence>
<comment type="cofactor">
    <cofactor evidence="1">
        <name>Mg(2+)</name>
        <dbReference type="ChEBI" id="CHEBI:18420"/>
    </cofactor>
</comment>
<feature type="domain" description="Nudix hydrolase" evidence="12">
    <location>
        <begin position="17"/>
        <end position="145"/>
    </location>
</feature>
<dbReference type="GO" id="GO:0046872">
    <property type="term" value="F:metal ion binding"/>
    <property type="evidence" value="ECO:0007669"/>
    <property type="project" value="UniProtKB-KW"/>
</dbReference>
<dbReference type="InterPro" id="IPR015797">
    <property type="entry name" value="NUDIX_hydrolase-like_dom_sf"/>
</dbReference>
<dbReference type="GO" id="GO:0006281">
    <property type="term" value="P:DNA repair"/>
    <property type="evidence" value="ECO:0007669"/>
    <property type="project" value="UniProtKB-KW"/>
</dbReference>
<dbReference type="PROSITE" id="PS51462">
    <property type="entry name" value="NUDIX"/>
    <property type="match status" value="1"/>
</dbReference>
<protein>
    <recommendedName>
        <fullName evidence="11">8-oxo-dGTP diphosphatase</fullName>
        <ecNumber evidence="11">3.6.1.55</ecNumber>
    </recommendedName>
</protein>
<dbReference type="InterPro" id="IPR000086">
    <property type="entry name" value="NUDIX_hydrolase_dom"/>
</dbReference>
<keyword evidence="5" id="KW-0479">Metal-binding</keyword>
<proteinExistence type="inferred from homology"/>
<dbReference type="GO" id="GO:0008413">
    <property type="term" value="F:8-oxo-7,8-dihydroguanosine triphosphate pyrophosphatase activity"/>
    <property type="evidence" value="ECO:0007669"/>
    <property type="project" value="TreeGrafter"/>
</dbReference>
<name>A0A3B0S978_9ZZZZ</name>
<sequence length="149" mass="16936">MILTLQKLIELKELVLNILLVVACALVDPDGRVLLAQRPTGKSMAGKWEFPGGKVEKNETPEQALVRELREELSIDPCESCLQSFAFSSVSYPDFHLLMPLYVCRQWDGIVIPTEGQTLKWVKPDQLYLFDMPPADIPLAAEIRDRLRR</sequence>
<evidence type="ECO:0000256" key="9">
    <source>
        <dbReference type="ARBA" id="ARBA00023204"/>
    </source>
</evidence>
<evidence type="ECO:0000256" key="2">
    <source>
        <dbReference type="ARBA" id="ARBA00005582"/>
    </source>
</evidence>
<comment type="similarity">
    <text evidence="2">Belongs to the Nudix hydrolase family.</text>
</comment>
<accession>A0A3B0S978</accession>
<evidence type="ECO:0000256" key="3">
    <source>
        <dbReference type="ARBA" id="ARBA00022457"/>
    </source>
</evidence>
<dbReference type="GO" id="GO:0044715">
    <property type="term" value="F:8-oxo-dGDP phosphatase activity"/>
    <property type="evidence" value="ECO:0007669"/>
    <property type="project" value="TreeGrafter"/>
</dbReference>